<evidence type="ECO:0000313" key="3">
    <source>
        <dbReference type="Proteomes" id="UP000216164"/>
    </source>
</evidence>
<comment type="caution">
    <text evidence="2">The sequence shown here is derived from an EMBL/GenBank/DDBJ whole genome shotgun (WGS) entry which is preliminary data.</text>
</comment>
<reference evidence="2 3" key="1">
    <citation type="submission" date="2017-04" db="EMBL/GenBank/DDBJ databases">
        <title>Genome Announcement: Closed genomes of Ralstonia solanacearum strains K60, UW551, and UW700.</title>
        <authorList>
            <person name="Hayes M."/>
            <person name="Macintyre A.M."/>
            <person name="Allen C."/>
        </authorList>
    </citation>
    <scope>NUCLEOTIDE SEQUENCE [LARGE SCALE GENOMIC DNA]</scope>
    <source>
        <strain evidence="2 3">UW25</strain>
    </source>
</reference>
<name>A0AAP8D506_RALSL</name>
<accession>A0AAP8D506</accession>
<protein>
    <submittedName>
        <fullName evidence="2">Uncharacterized protein</fullName>
    </submittedName>
</protein>
<evidence type="ECO:0000313" key="2">
    <source>
        <dbReference type="EMBL" id="OYQ14257.1"/>
    </source>
</evidence>
<dbReference type="AlphaFoldDB" id="A0AAP8D506"/>
<sequence>MKPAGTSYRAEHRPEPVSGQRCQQPSALEAELSESLDAKAWLAGMQTKLDTSACRPSPSSAPPDGSH</sequence>
<dbReference type="Proteomes" id="UP000216164">
    <property type="component" value="Unassembled WGS sequence"/>
</dbReference>
<gene>
    <name evidence="2" type="ORF">B7R77_14025</name>
</gene>
<organism evidence="2 3">
    <name type="scientific">Ralstonia solanacearum K60</name>
    <dbReference type="NCBI Taxonomy" id="1091042"/>
    <lineage>
        <taxon>Bacteria</taxon>
        <taxon>Pseudomonadati</taxon>
        <taxon>Pseudomonadota</taxon>
        <taxon>Betaproteobacteria</taxon>
        <taxon>Burkholderiales</taxon>
        <taxon>Burkholderiaceae</taxon>
        <taxon>Ralstonia</taxon>
        <taxon>Ralstonia solanacearum species complex</taxon>
    </lineage>
</organism>
<feature type="region of interest" description="Disordered" evidence="1">
    <location>
        <begin position="1"/>
        <end position="30"/>
    </location>
</feature>
<proteinExistence type="predicted"/>
<dbReference type="EMBL" id="NCTK01000001">
    <property type="protein sequence ID" value="OYQ14257.1"/>
    <property type="molecule type" value="Genomic_DNA"/>
</dbReference>
<evidence type="ECO:0000256" key="1">
    <source>
        <dbReference type="SAM" id="MobiDB-lite"/>
    </source>
</evidence>
<feature type="region of interest" description="Disordered" evidence="1">
    <location>
        <begin position="47"/>
        <end position="67"/>
    </location>
</feature>